<accession>A0A6N7Z9B4</accession>
<feature type="transmembrane region" description="Helical" evidence="2">
    <location>
        <begin position="126"/>
        <end position="148"/>
    </location>
</feature>
<keyword evidence="2" id="KW-0812">Transmembrane</keyword>
<protein>
    <submittedName>
        <fullName evidence="3">Uncharacterized protein</fullName>
    </submittedName>
</protein>
<feature type="compositionally biased region" description="Basic and acidic residues" evidence="1">
    <location>
        <begin position="73"/>
        <end position="86"/>
    </location>
</feature>
<dbReference type="EMBL" id="WMBA01000065">
    <property type="protein sequence ID" value="MTD58326.1"/>
    <property type="molecule type" value="Genomic_DNA"/>
</dbReference>
<evidence type="ECO:0000256" key="1">
    <source>
        <dbReference type="SAM" id="MobiDB-lite"/>
    </source>
</evidence>
<evidence type="ECO:0000256" key="2">
    <source>
        <dbReference type="SAM" id="Phobius"/>
    </source>
</evidence>
<comment type="caution">
    <text evidence="3">The sequence shown here is derived from an EMBL/GenBank/DDBJ whole genome shotgun (WGS) entry which is preliminary data.</text>
</comment>
<dbReference type="AlphaFoldDB" id="A0A6N7Z9B4"/>
<proteinExistence type="predicted"/>
<dbReference type="OrthoDB" id="3610689at2"/>
<reference evidence="3 4" key="1">
    <citation type="submission" date="2019-11" db="EMBL/GenBank/DDBJ databases">
        <title>Draft genome of Amycolatopsis RM579.</title>
        <authorList>
            <person name="Duangmal K."/>
            <person name="Mingma R."/>
        </authorList>
    </citation>
    <scope>NUCLEOTIDE SEQUENCE [LARGE SCALE GENOMIC DNA]</scope>
    <source>
        <strain evidence="3 4">RM579</strain>
    </source>
</reference>
<sequence>MTWQEDLRRLDMQLASGEISLREHRKQREELLAAASGGFSPSPVTAPVIAQQPPGRSAALLASDRPTSAPSPADERSTESMRHPTIHDLPTVVTPAIGPLPGLQPSKQQVPPLPTRPNRPSRHRPTWLFLALGVLLVLLMIIGATWFLGVRDKPAPATGAAPVTPSTTPSVPVVPIEQRVPALPGVPETGNAMVSVDQGAQRGLYPAQAAQFFAENEVTEIVYRGSSLNNERYFLLVVHAADAAKAKKVADYMRSGALSTGFVPLPADSSVLSGTRSGRLMNGTWYSSGDLAVILWLSQPAAAARAAQLKQHLDRTKAELTAALPPA</sequence>
<name>A0A6N7Z9B4_9PSEU</name>
<keyword evidence="2" id="KW-0472">Membrane</keyword>
<feature type="region of interest" description="Disordered" evidence="1">
    <location>
        <begin position="55"/>
        <end position="120"/>
    </location>
</feature>
<dbReference type="RefSeq" id="WP_154760411.1">
    <property type="nucleotide sequence ID" value="NZ_WMBA01000065.1"/>
</dbReference>
<evidence type="ECO:0000313" key="4">
    <source>
        <dbReference type="Proteomes" id="UP000440096"/>
    </source>
</evidence>
<gene>
    <name evidence="3" type="ORF">GKO32_30740</name>
</gene>
<keyword evidence="4" id="KW-1185">Reference proteome</keyword>
<keyword evidence="2" id="KW-1133">Transmembrane helix</keyword>
<evidence type="ECO:0000313" key="3">
    <source>
        <dbReference type="EMBL" id="MTD58326.1"/>
    </source>
</evidence>
<dbReference type="Proteomes" id="UP000440096">
    <property type="component" value="Unassembled WGS sequence"/>
</dbReference>
<organism evidence="3 4">
    <name type="scientific">Amycolatopsis pithecellobii</name>
    <dbReference type="NCBI Taxonomy" id="664692"/>
    <lineage>
        <taxon>Bacteria</taxon>
        <taxon>Bacillati</taxon>
        <taxon>Actinomycetota</taxon>
        <taxon>Actinomycetes</taxon>
        <taxon>Pseudonocardiales</taxon>
        <taxon>Pseudonocardiaceae</taxon>
        <taxon>Amycolatopsis</taxon>
    </lineage>
</organism>